<dbReference type="EMBL" id="FUWZ01000001">
    <property type="protein sequence ID" value="SJZ73518.1"/>
    <property type="molecule type" value="Genomic_DNA"/>
</dbReference>
<evidence type="ECO:0000313" key="6">
    <source>
        <dbReference type="Proteomes" id="UP000190367"/>
    </source>
</evidence>
<evidence type="ECO:0000313" key="5">
    <source>
        <dbReference type="EMBL" id="SJZ73518.1"/>
    </source>
</evidence>
<sequence length="264" mass="30460">MHYQTIRPSARFRGIVRFYWALESDRPYTHHAMADMCPELLFHYHGLFDELLPDGAKDVSFSAGVHGQSQTTRKFHVNSGFGMFGVYLYPQAIPLLFNMPASEMINQMPDLHTLLAQTGLQLEEKMALAISHTQRVSILETFFEQRLSRQDNMQPPVFRAIQTIIETQGMAPVKQLAQDHYLSTRQFERQFRHYAGFSPKMFSRIARFHAAIRRYGPNAPSLTQIALDCGYYDQSHFIHDFREFSGEHPKAFFSGRSGATAWMD</sequence>
<name>A0A1T4N3T7_9BACT</name>
<dbReference type="Pfam" id="PF12833">
    <property type="entry name" value="HTH_18"/>
    <property type="match status" value="1"/>
</dbReference>
<dbReference type="InterPro" id="IPR018060">
    <property type="entry name" value="HTH_AraC"/>
</dbReference>
<dbReference type="AlphaFoldDB" id="A0A1T4N3T7"/>
<keyword evidence="1" id="KW-0805">Transcription regulation</keyword>
<dbReference type="InterPro" id="IPR009057">
    <property type="entry name" value="Homeodomain-like_sf"/>
</dbReference>
<dbReference type="Pfam" id="PF20240">
    <property type="entry name" value="DUF6597"/>
    <property type="match status" value="1"/>
</dbReference>
<gene>
    <name evidence="5" type="ORF">SAMN04488128_1011396</name>
</gene>
<proteinExistence type="predicted"/>
<accession>A0A1T4N3T7</accession>
<dbReference type="GO" id="GO:0003700">
    <property type="term" value="F:DNA-binding transcription factor activity"/>
    <property type="evidence" value="ECO:0007669"/>
    <property type="project" value="InterPro"/>
</dbReference>
<dbReference type="InterPro" id="IPR046532">
    <property type="entry name" value="DUF6597"/>
</dbReference>
<keyword evidence="6" id="KW-1185">Reference proteome</keyword>
<protein>
    <submittedName>
        <fullName evidence="5">Helix-turn-helix domain-containing protein</fullName>
    </submittedName>
</protein>
<keyword evidence="3" id="KW-0804">Transcription</keyword>
<reference evidence="6" key="1">
    <citation type="submission" date="2017-02" db="EMBL/GenBank/DDBJ databases">
        <authorList>
            <person name="Varghese N."/>
            <person name="Submissions S."/>
        </authorList>
    </citation>
    <scope>NUCLEOTIDE SEQUENCE [LARGE SCALE GENOMIC DNA]</scope>
    <source>
        <strain evidence="6">DSM 22224</strain>
    </source>
</reference>
<dbReference type="PROSITE" id="PS01124">
    <property type="entry name" value="HTH_ARAC_FAMILY_2"/>
    <property type="match status" value="1"/>
</dbReference>
<dbReference type="GO" id="GO:0043565">
    <property type="term" value="F:sequence-specific DNA binding"/>
    <property type="evidence" value="ECO:0007669"/>
    <property type="project" value="InterPro"/>
</dbReference>
<dbReference type="PANTHER" id="PTHR46796:SF13">
    <property type="entry name" value="HTH-TYPE TRANSCRIPTIONAL ACTIVATOR RHAS"/>
    <property type="match status" value="1"/>
</dbReference>
<dbReference type="OrthoDB" id="323290at2"/>
<dbReference type="SUPFAM" id="SSF46689">
    <property type="entry name" value="Homeodomain-like"/>
    <property type="match status" value="1"/>
</dbReference>
<evidence type="ECO:0000256" key="1">
    <source>
        <dbReference type="ARBA" id="ARBA00023015"/>
    </source>
</evidence>
<evidence type="ECO:0000259" key="4">
    <source>
        <dbReference type="PROSITE" id="PS01124"/>
    </source>
</evidence>
<dbReference type="Gene3D" id="1.10.10.60">
    <property type="entry name" value="Homeodomain-like"/>
    <property type="match status" value="1"/>
</dbReference>
<dbReference type="STRING" id="634771.SAMN04488128_1011396"/>
<organism evidence="5 6">
    <name type="scientific">Chitinophaga eiseniae</name>
    <dbReference type="NCBI Taxonomy" id="634771"/>
    <lineage>
        <taxon>Bacteria</taxon>
        <taxon>Pseudomonadati</taxon>
        <taxon>Bacteroidota</taxon>
        <taxon>Chitinophagia</taxon>
        <taxon>Chitinophagales</taxon>
        <taxon>Chitinophagaceae</taxon>
        <taxon>Chitinophaga</taxon>
    </lineage>
</organism>
<dbReference type="Proteomes" id="UP000190367">
    <property type="component" value="Unassembled WGS sequence"/>
</dbReference>
<dbReference type="SMART" id="SM00342">
    <property type="entry name" value="HTH_ARAC"/>
    <property type="match status" value="1"/>
</dbReference>
<evidence type="ECO:0000256" key="3">
    <source>
        <dbReference type="ARBA" id="ARBA00023163"/>
    </source>
</evidence>
<dbReference type="PANTHER" id="PTHR46796">
    <property type="entry name" value="HTH-TYPE TRANSCRIPTIONAL ACTIVATOR RHAS-RELATED"/>
    <property type="match status" value="1"/>
</dbReference>
<feature type="domain" description="HTH araC/xylS-type" evidence="4">
    <location>
        <begin position="155"/>
        <end position="255"/>
    </location>
</feature>
<dbReference type="RefSeq" id="WP_078668001.1">
    <property type="nucleotide sequence ID" value="NZ_FUWZ01000001.1"/>
</dbReference>
<keyword evidence="2" id="KW-0238">DNA-binding</keyword>
<dbReference type="InterPro" id="IPR050204">
    <property type="entry name" value="AraC_XylS_family_regulators"/>
</dbReference>
<evidence type="ECO:0000256" key="2">
    <source>
        <dbReference type="ARBA" id="ARBA00023125"/>
    </source>
</evidence>